<dbReference type="OMA" id="PMKHRER"/>
<proteinExistence type="inferred from homology"/>
<organism evidence="6 7">
    <name type="scientific">Trichoplax adhaerens</name>
    <name type="common">Trichoplax reptans</name>
    <dbReference type="NCBI Taxonomy" id="10228"/>
    <lineage>
        <taxon>Eukaryota</taxon>
        <taxon>Metazoa</taxon>
        <taxon>Placozoa</taxon>
        <taxon>Uniplacotomia</taxon>
        <taxon>Trichoplacea</taxon>
        <taxon>Trichoplacidae</taxon>
        <taxon>Trichoplax</taxon>
    </lineage>
</organism>
<dbReference type="GO" id="GO:0004316">
    <property type="term" value="F:3-oxoacyl-[acyl-carrier-protein] reductase (NADPH) activity"/>
    <property type="evidence" value="ECO:0007669"/>
    <property type="project" value="UniProtKB-EC"/>
</dbReference>
<sequence length="259" mass="27851">MAEGKNAVITGSTSGIGLDIARTLAKNGANIVINGFGEKQVIDKIVEELQGYGVQAAHHPANMLRSNEIKEMIQFTIETFGSVDILINNAGIQHVSPIEDFPDQTWENIIAINLSAAFYTMKEAMPSMKKSNWGRIINIASVHGLVASVGKTGYCAAKHGLVGLTKVVALETAEAEITCNAICPGFVLTPLIEQQIENIAKKENISITESQHRLLADKQPAKQFVKTKDLGELVLFLCSDAGRLMTGASLTMDGGWTAQ</sequence>
<accession>B3S461</accession>
<evidence type="ECO:0000256" key="2">
    <source>
        <dbReference type="ARBA" id="ARBA00012948"/>
    </source>
</evidence>
<dbReference type="EMBL" id="DS985249">
    <property type="protein sequence ID" value="EDV22399.1"/>
    <property type="molecule type" value="Genomic_DNA"/>
</dbReference>
<evidence type="ECO:0000256" key="1">
    <source>
        <dbReference type="ARBA" id="ARBA00006484"/>
    </source>
</evidence>
<dbReference type="OrthoDB" id="417891at2759"/>
<gene>
    <name evidence="6" type="ORF">TRIADDRAFT_28580</name>
</gene>
<dbReference type="FunFam" id="3.40.50.720:FF:000084">
    <property type="entry name" value="Short-chain dehydrogenase reductase"/>
    <property type="match status" value="1"/>
</dbReference>
<dbReference type="InParanoid" id="B3S461"/>
<dbReference type="PRINTS" id="PR00080">
    <property type="entry name" value="SDRFAMILY"/>
</dbReference>
<dbReference type="EC" id="1.1.1.100" evidence="2"/>
<evidence type="ECO:0000313" key="6">
    <source>
        <dbReference type="EMBL" id="EDV22399.1"/>
    </source>
</evidence>
<dbReference type="GO" id="GO:0003858">
    <property type="term" value="F:3-hydroxybutyrate dehydrogenase activity"/>
    <property type="evidence" value="ECO:0007669"/>
    <property type="project" value="InterPro"/>
</dbReference>
<dbReference type="InterPro" id="IPR002347">
    <property type="entry name" value="SDR_fam"/>
</dbReference>
<dbReference type="PANTHER" id="PTHR42879">
    <property type="entry name" value="3-OXOACYL-(ACYL-CARRIER-PROTEIN) REDUCTASE"/>
    <property type="match status" value="1"/>
</dbReference>
<dbReference type="GO" id="GO:0016628">
    <property type="term" value="F:oxidoreductase activity, acting on the CH-CH group of donors, NAD or NADP as acceptor"/>
    <property type="evidence" value="ECO:0000318"/>
    <property type="project" value="GO_Central"/>
</dbReference>
<reference evidence="6 7" key="1">
    <citation type="journal article" date="2008" name="Nature">
        <title>The Trichoplax genome and the nature of placozoans.</title>
        <authorList>
            <person name="Srivastava M."/>
            <person name="Begovic E."/>
            <person name="Chapman J."/>
            <person name="Putnam N.H."/>
            <person name="Hellsten U."/>
            <person name="Kawashima T."/>
            <person name="Kuo A."/>
            <person name="Mitros T."/>
            <person name="Salamov A."/>
            <person name="Carpenter M.L."/>
            <person name="Signorovitch A.Y."/>
            <person name="Moreno M.A."/>
            <person name="Kamm K."/>
            <person name="Grimwood J."/>
            <person name="Schmutz J."/>
            <person name="Shapiro H."/>
            <person name="Grigoriev I.V."/>
            <person name="Buss L.W."/>
            <person name="Schierwater B."/>
            <person name="Dellaporta S.L."/>
            <person name="Rokhsar D.S."/>
        </authorList>
    </citation>
    <scope>NUCLEOTIDE SEQUENCE [LARGE SCALE GENOMIC DNA]</scope>
    <source>
        <strain evidence="6 7">Grell-BS-1999</strain>
    </source>
</reference>
<dbReference type="PANTHER" id="PTHR42879:SF2">
    <property type="entry name" value="3-OXOACYL-[ACYL-CARRIER-PROTEIN] REDUCTASE FABG"/>
    <property type="match status" value="1"/>
</dbReference>
<dbReference type="eggNOG" id="KOG1200">
    <property type="taxonomic scope" value="Eukaryota"/>
</dbReference>
<dbReference type="InterPro" id="IPR020904">
    <property type="entry name" value="Sc_DH/Rdtase_CS"/>
</dbReference>
<dbReference type="Proteomes" id="UP000009022">
    <property type="component" value="Unassembled WGS sequence"/>
</dbReference>
<comment type="similarity">
    <text evidence="1 5">Belongs to the short-chain dehydrogenases/reductases (SDR) family.</text>
</comment>
<dbReference type="PROSITE" id="PS00061">
    <property type="entry name" value="ADH_SHORT"/>
    <property type="match status" value="1"/>
</dbReference>
<protein>
    <recommendedName>
        <fullName evidence="2">3-oxoacyl-[acyl-carrier-protein] reductase</fullName>
        <ecNumber evidence="2">1.1.1.100</ecNumber>
    </recommendedName>
</protein>
<dbReference type="RefSeq" id="XP_002114943.1">
    <property type="nucleotide sequence ID" value="XM_002114907.1"/>
</dbReference>
<evidence type="ECO:0000256" key="4">
    <source>
        <dbReference type="ARBA" id="ARBA00048508"/>
    </source>
</evidence>
<dbReference type="HOGENOM" id="CLU_010194_1_0_1"/>
<evidence type="ECO:0000313" key="7">
    <source>
        <dbReference type="Proteomes" id="UP000009022"/>
    </source>
</evidence>
<keyword evidence="7" id="KW-1185">Reference proteome</keyword>
<dbReference type="AlphaFoldDB" id="B3S461"/>
<dbReference type="SUPFAM" id="SSF51735">
    <property type="entry name" value="NAD(P)-binding Rossmann-fold domains"/>
    <property type="match status" value="1"/>
</dbReference>
<dbReference type="PRINTS" id="PR00081">
    <property type="entry name" value="GDHRDH"/>
</dbReference>
<dbReference type="NCBIfam" id="NF009093">
    <property type="entry name" value="PRK12429.1"/>
    <property type="match status" value="1"/>
</dbReference>
<dbReference type="InterPro" id="IPR050259">
    <property type="entry name" value="SDR"/>
</dbReference>
<dbReference type="Gene3D" id="3.40.50.720">
    <property type="entry name" value="NAD(P)-binding Rossmann-like Domain"/>
    <property type="match status" value="1"/>
</dbReference>
<dbReference type="STRING" id="10228.B3S461"/>
<dbReference type="GO" id="GO:0032787">
    <property type="term" value="P:monocarboxylic acid metabolic process"/>
    <property type="evidence" value="ECO:0007669"/>
    <property type="project" value="UniProtKB-ARBA"/>
</dbReference>
<dbReference type="CTD" id="6756345"/>
<dbReference type="GeneID" id="6756345"/>
<keyword evidence="3" id="KW-0560">Oxidoreductase</keyword>
<dbReference type="InterPro" id="IPR036291">
    <property type="entry name" value="NAD(P)-bd_dom_sf"/>
</dbReference>
<evidence type="ECO:0000256" key="5">
    <source>
        <dbReference type="RuleBase" id="RU000363"/>
    </source>
</evidence>
<dbReference type="Pfam" id="PF00106">
    <property type="entry name" value="adh_short"/>
    <property type="match status" value="1"/>
</dbReference>
<dbReference type="PhylomeDB" id="B3S461"/>
<dbReference type="NCBIfam" id="TIGR01963">
    <property type="entry name" value="PHB_DH"/>
    <property type="match status" value="1"/>
</dbReference>
<comment type="catalytic activity">
    <reaction evidence="4">
        <text>a (3R)-hydroxyacyl-[ACP] + NADP(+) = a 3-oxoacyl-[ACP] + NADPH + H(+)</text>
        <dbReference type="Rhea" id="RHEA:17397"/>
        <dbReference type="Rhea" id="RHEA-COMP:9916"/>
        <dbReference type="Rhea" id="RHEA-COMP:9945"/>
        <dbReference type="ChEBI" id="CHEBI:15378"/>
        <dbReference type="ChEBI" id="CHEBI:57783"/>
        <dbReference type="ChEBI" id="CHEBI:58349"/>
        <dbReference type="ChEBI" id="CHEBI:78776"/>
        <dbReference type="ChEBI" id="CHEBI:78827"/>
        <dbReference type="EC" id="1.1.1.100"/>
    </reaction>
</comment>
<dbReference type="InterPro" id="IPR011294">
    <property type="entry name" value="3-OHbutyrate_DH"/>
</dbReference>
<evidence type="ECO:0000256" key="3">
    <source>
        <dbReference type="ARBA" id="ARBA00023002"/>
    </source>
</evidence>
<name>B3S461_TRIAD</name>
<dbReference type="KEGG" id="tad:TRIADDRAFT_28580"/>